<reference evidence="1 2" key="1">
    <citation type="submission" date="2016-11" db="EMBL/GenBank/DDBJ databases">
        <authorList>
            <person name="Jaros S."/>
            <person name="Januszkiewicz K."/>
            <person name="Wedrychowicz H."/>
        </authorList>
    </citation>
    <scope>NUCLEOTIDE SEQUENCE [LARGE SCALE GENOMIC DNA]</scope>
    <source>
        <strain evidence="1 2">GAS86</strain>
    </source>
</reference>
<gene>
    <name evidence="1" type="ORF">SAMN05444168_4106</name>
</gene>
<name>A0A1N6JAH0_9BURK</name>
<organism evidence="1 2">
    <name type="scientific">Paraburkholderia phenazinium</name>
    <dbReference type="NCBI Taxonomy" id="60549"/>
    <lineage>
        <taxon>Bacteria</taxon>
        <taxon>Pseudomonadati</taxon>
        <taxon>Pseudomonadota</taxon>
        <taxon>Betaproteobacteria</taxon>
        <taxon>Burkholderiales</taxon>
        <taxon>Burkholderiaceae</taxon>
        <taxon>Paraburkholderia</taxon>
    </lineage>
</organism>
<accession>A0A1N6JAH0</accession>
<dbReference type="EMBL" id="FSRM01000002">
    <property type="protein sequence ID" value="SIO41227.1"/>
    <property type="molecule type" value="Genomic_DNA"/>
</dbReference>
<sequence>MVVFAQNASADDDWWQNQHARTDWVFKTLKDSDVASTLDRVLKEQERWANLPENAPTKFSCTKLELPPPSPAALSAFNQASMTRGPEADRGYAKAASLGYWRAAARLVNSSLEDEYWEGAVPIVAWLLVHHVPAGYNKLADVLEARSGYDGDAPSDGTLDTIESLRWRAAREGDPVAQAQLADVFDKIKKPAIAASLRACATEQNPDLTH</sequence>
<dbReference type="Proteomes" id="UP000184693">
    <property type="component" value="Unassembled WGS sequence"/>
</dbReference>
<proteinExistence type="predicted"/>
<dbReference type="AlphaFoldDB" id="A0A1N6JAH0"/>
<evidence type="ECO:0000313" key="2">
    <source>
        <dbReference type="Proteomes" id="UP000184693"/>
    </source>
</evidence>
<dbReference type="OrthoDB" id="9001253at2"/>
<dbReference type="RefSeq" id="WP_074266246.1">
    <property type="nucleotide sequence ID" value="NZ_FSRM01000002.1"/>
</dbReference>
<evidence type="ECO:0000313" key="1">
    <source>
        <dbReference type="EMBL" id="SIO41227.1"/>
    </source>
</evidence>
<protein>
    <submittedName>
        <fullName evidence="1">Uncharacterized protein</fullName>
    </submittedName>
</protein>